<evidence type="ECO:0000256" key="1">
    <source>
        <dbReference type="SAM" id="MobiDB-lite"/>
    </source>
</evidence>
<dbReference type="HOGENOM" id="CLU_686474_0_0_7"/>
<accession>F2NFM8</accession>
<reference evidence="3" key="2">
    <citation type="submission" date="2011-03" db="EMBL/GenBank/DDBJ databases">
        <title>The complete genome of Desulfobacca acetoxidans DSM 11109.</title>
        <authorList>
            <consortium name="US DOE Joint Genome Institute (JGI-PGF)"/>
            <person name="Lucas S."/>
            <person name="Copeland A."/>
            <person name="Lapidus A."/>
            <person name="Bruce D."/>
            <person name="Goodwin L."/>
            <person name="Pitluck S."/>
            <person name="Peters L."/>
            <person name="Kyrpides N."/>
            <person name="Mavromatis K."/>
            <person name="Ivanova N."/>
            <person name="Ovchinnikova G."/>
            <person name="Teshima H."/>
            <person name="Detter J.C."/>
            <person name="Han C."/>
            <person name="Land M."/>
            <person name="Hauser L."/>
            <person name="Markowitz V."/>
            <person name="Cheng J.-F."/>
            <person name="Hugenholtz P."/>
            <person name="Woyke T."/>
            <person name="Wu D."/>
            <person name="Spring S."/>
            <person name="Schueler E."/>
            <person name="Brambilla E."/>
            <person name="Klenk H.-P."/>
            <person name="Eisen J.A."/>
        </authorList>
    </citation>
    <scope>NUCLEOTIDE SEQUENCE [LARGE SCALE GENOMIC DNA]</scope>
    <source>
        <strain evidence="3">ATCC 700848 / DSM 11109 / ASRB2</strain>
    </source>
</reference>
<dbReference type="RefSeq" id="WP_013707256.1">
    <property type="nucleotide sequence ID" value="NC_015388.1"/>
</dbReference>
<dbReference type="KEGG" id="dao:Desac_2323"/>
<proteinExistence type="predicted"/>
<evidence type="ECO:0000313" key="3">
    <source>
        <dbReference type="Proteomes" id="UP000000483"/>
    </source>
</evidence>
<feature type="compositionally biased region" description="Low complexity" evidence="1">
    <location>
        <begin position="174"/>
        <end position="198"/>
    </location>
</feature>
<gene>
    <name evidence="2" type="ordered locus">Desac_2323</name>
</gene>
<sequence>MNIRLLRLALLGWFAIGLGFTPQPGWGQENDLIITRLGLSQVRGTSLLTIMLNRSAQPKVYPVSDRRSPQLLIDFPQARTLDLPPNQPGDHHLVQQVRLVALPGGQGVRIIMDISPGQPYVYWRLSRAGTSGGYMYLVGLKPDLQSGGSPPGLALEKRSYAGSPPPPAADASRRPAASALSSENRTLAAGGATSTATSEYQQPSSNSMLEIAQLLPQAGPVLALLEQKGWQVQENTTARGGAKESRKFALSSTQYPDLSVIIEYIPGHPEVSPDIGVLALSTNNYTSSEAQKYKEMKRWDMPTIKKHFEDIGDYYDDGLKPLRLILREQTKATVLRNYEFYRQYLQTAVPQQSNLPETILKHTQEKVNKRLEGVQYTESENPLVIYDQVDFYSIRIYYVGK</sequence>
<evidence type="ECO:0000313" key="2">
    <source>
        <dbReference type="EMBL" id="AEB10147.1"/>
    </source>
</evidence>
<protein>
    <recommendedName>
        <fullName evidence="4">AMIN domain-containing protein</fullName>
    </recommendedName>
</protein>
<dbReference type="STRING" id="880072.Desac_2323"/>
<keyword evidence="3" id="KW-1185">Reference proteome</keyword>
<feature type="region of interest" description="Disordered" evidence="1">
    <location>
        <begin position="147"/>
        <end position="203"/>
    </location>
</feature>
<evidence type="ECO:0008006" key="4">
    <source>
        <dbReference type="Google" id="ProtNLM"/>
    </source>
</evidence>
<name>F2NFM8_DESAR</name>
<dbReference type="Proteomes" id="UP000000483">
    <property type="component" value="Chromosome"/>
</dbReference>
<dbReference type="AlphaFoldDB" id="F2NFM8"/>
<dbReference type="EMBL" id="CP002629">
    <property type="protein sequence ID" value="AEB10147.1"/>
    <property type="molecule type" value="Genomic_DNA"/>
</dbReference>
<reference evidence="2 3" key="1">
    <citation type="journal article" date="2011" name="Stand. Genomic Sci.">
        <title>Complete genome sequence of the acetate-degrading sulfate reducer Desulfobacca acetoxidans type strain (ASRB2).</title>
        <authorList>
            <person name="Goker M."/>
            <person name="Teshima H."/>
            <person name="Lapidus A."/>
            <person name="Nolan M."/>
            <person name="Lucas S."/>
            <person name="Hammon N."/>
            <person name="Deshpande S."/>
            <person name="Cheng J.F."/>
            <person name="Tapia R."/>
            <person name="Han C."/>
            <person name="Goodwin L."/>
            <person name="Pitluck S."/>
            <person name="Huntemann M."/>
            <person name="Liolios K."/>
            <person name="Ivanova N."/>
            <person name="Pagani I."/>
            <person name="Mavromatis K."/>
            <person name="Ovchinikova G."/>
            <person name="Pati A."/>
            <person name="Chen A."/>
            <person name="Palaniappan K."/>
            <person name="Land M."/>
            <person name="Hauser L."/>
            <person name="Brambilla E.M."/>
            <person name="Rohde M."/>
            <person name="Spring S."/>
            <person name="Detter J.C."/>
            <person name="Woyke T."/>
            <person name="Bristow J."/>
            <person name="Eisen J.A."/>
            <person name="Markowitz V."/>
            <person name="Hugenholtz P."/>
            <person name="Kyrpides N.C."/>
            <person name="Klenk H.P."/>
        </authorList>
    </citation>
    <scope>NUCLEOTIDE SEQUENCE [LARGE SCALE GENOMIC DNA]</scope>
    <source>
        <strain evidence="3">ATCC 700848 / DSM 11109 / ASRB2</strain>
    </source>
</reference>
<organism evidence="2 3">
    <name type="scientific">Desulfobacca acetoxidans (strain ATCC 700848 / DSM 11109 / ASRB2)</name>
    <dbReference type="NCBI Taxonomy" id="880072"/>
    <lineage>
        <taxon>Bacteria</taxon>
        <taxon>Pseudomonadati</taxon>
        <taxon>Thermodesulfobacteriota</taxon>
        <taxon>Desulfobaccia</taxon>
        <taxon>Desulfobaccales</taxon>
        <taxon>Desulfobaccaceae</taxon>
        <taxon>Desulfobacca</taxon>
    </lineage>
</organism>